<accession>A0A195CSR1</accession>
<evidence type="ECO:0000313" key="10">
    <source>
        <dbReference type="Proteomes" id="UP000078542"/>
    </source>
</evidence>
<proteinExistence type="inferred from homology"/>
<feature type="transmembrane region" description="Helical" evidence="8">
    <location>
        <begin position="293"/>
        <end position="319"/>
    </location>
</feature>
<comment type="subcellular location">
    <subcellularLocation>
        <location evidence="1">Membrane</location>
        <topology evidence="1">Multi-pass membrane protein</topology>
    </subcellularLocation>
</comment>
<dbReference type="EMBL" id="KQ977305">
    <property type="protein sequence ID" value="KYN03680.1"/>
    <property type="molecule type" value="Genomic_DNA"/>
</dbReference>
<feature type="non-terminal residue" evidence="9">
    <location>
        <position position="1"/>
    </location>
</feature>
<comment type="similarity">
    <text evidence="2">Belongs to the chloride channel MCLC family.</text>
</comment>
<evidence type="ECO:0000256" key="6">
    <source>
        <dbReference type="ARBA" id="ARBA00023136"/>
    </source>
</evidence>
<evidence type="ECO:0000313" key="9">
    <source>
        <dbReference type="EMBL" id="KYN03680.1"/>
    </source>
</evidence>
<dbReference type="STRING" id="456900.A0A195CSR1"/>
<feature type="transmembrane region" description="Helical" evidence="8">
    <location>
        <begin position="150"/>
        <end position="168"/>
    </location>
</feature>
<evidence type="ECO:0000256" key="2">
    <source>
        <dbReference type="ARBA" id="ARBA00005944"/>
    </source>
</evidence>
<keyword evidence="6 8" id="KW-0472">Membrane</keyword>
<keyword evidence="4 8" id="KW-0812">Transmembrane</keyword>
<dbReference type="InterPro" id="IPR009231">
    <property type="entry name" value="Chloride_chnl_CLIC-like"/>
</dbReference>
<evidence type="ECO:0000256" key="5">
    <source>
        <dbReference type="ARBA" id="ARBA00022989"/>
    </source>
</evidence>
<evidence type="ECO:0000256" key="3">
    <source>
        <dbReference type="ARBA" id="ARBA00015571"/>
    </source>
</evidence>
<evidence type="ECO:0000256" key="7">
    <source>
        <dbReference type="SAM" id="MobiDB-lite"/>
    </source>
</evidence>
<evidence type="ECO:0000256" key="4">
    <source>
        <dbReference type="ARBA" id="ARBA00022692"/>
    </source>
</evidence>
<dbReference type="PANTHER" id="PTHR34093">
    <property type="entry name" value="CHLORIDE CHANNEL CLIC-LIKE PROTEIN 1"/>
    <property type="match status" value="1"/>
</dbReference>
<feature type="transmembrane region" description="Helical" evidence="8">
    <location>
        <begin position="175"/>
        <end position="195"/>
    </location>
</feature>
<sequence>TSELKTIDSFFYMSTKGHLTSPVRERKKNNQSSTSQPCNCTKPDEQDSQDAAFYKRLIAIIISNLMMQKVNEKYTGILNIEVSSLDFEYMQKFVDGQGSIREIDRILKNTIKRSETSICNYMIEASHCFNSFLDKTLMLYIYCKSWIIDHWDVIIIAFTVLFSFIILWRKRWSRSLFIFLTIDVIFIISFFITWWRLIEEAEIKLTAAQAQFAEMPITCQPHKMGLWDKAIAWLFSTNDCEKYYETIMANPKLQVTPAFALTYFLSMTIFQPLSCFGLIISEFIDNATGKLNFICKFPITIALFLSICVGIILIPLSWIGGSINFGLGPFFKFGLKGRQSYNDQEERIERIREVLTTFLYIYEILAIFLYIFFYVLIINFSC</sequence>
<name>A0A195CSR1_9HYME</name>
<dbReference type="AlphaFoldDB" id="A0A195CSR1"/>
<keyword evidence="5 8" id="KW-1133">Transmembrane helix</keyword>
<evidence type="ECO:0000256" key="8">
    <source>
        <dbReference type="SAM" id="Phobius"/>
    </source>
</evidence>
<dbReference type="GO" id="GO:0016020">
    <property type="term" value="C:membrane"/>
    <property type="evidence" value="ECO:0007669"/>
    <property type="project" value="UniProtKB-SubCell"/>
</dbReference>
<feature type="compositionally biased region" description="Polar residues" evidence="7">
    <location>
        <begin position="30"/>
        <end position="39"/>
    </location>
</feature>
<gene>
    <name evidence="9" type="ORF">ALC62_05376</name>
</gene>
<dbReference type="GO" id="GO:0005254">
    <property type="term" value="F:chloride channel activity"/>
    <property type="evidence" value="ECO:0007669"/>
    <property type="project" value="TreeGrafter"/>
</dbReference>
<feature type="transmembrane region" description="Helical" evidence="8">
    <location>
        <begin position="258"/>
        <end position="281"/>
    </location>
</feature>
<reference evidence="9 10" key="1">
    <citation type="submission" date="2016-03" db="EMBL/GenBank/DDBJ databases">
        <title>Cyphomyrmex costatus WGS genome.</title>
        <authorList>
            <person name="Nygaard S."/>
            <person name="Hu H."/>
            <person name="Boomsma J."/>
            <person name="Zhang G."/>
        </authorList>
    </citation>
    <scope>NUCLEOTIDE SEQUENCE [LARGE SCALE GENOMIC DNA]</scope>
    <source>
        <strain evidence="9">MS0001</strain>
        <tissue evidence="9">Whole body</tissue>
    </source>
</reference>
<dbReference type="GO" id="GO:0005783">
    <property type="term" value="C:endoplasmic reticulum"/>
    <property type="evidence" value="ECO:0007669"/>
    <property type="project" value="TreeGrafter"/>
</dbReference>
<keyword evidence="10" id="KW-1185">Reference proteome</keyword>
<dbReference type="Pfam" id="PF05934">
    <property type="entry name" value="MCLC"/>
    <property type="match status" value="1"/>
</dbReference>
<feature type="region of interest" description="Disordered" evidence="7">
    <location>
        <begin position="21"/>
        <end position="46"/>
    </location>
</feature>
<evidence type="ECO:0000256" key="1">
    <source>
        <dbReference type="ARBA" id="ARBA00004141"/>
    </source>
</evidence>
<protein>
    <recommendedName>
        <fullName evidence="3">Chloride channel CLIC-like protein 1</fullName>
    </recommendedName>
</protein>
<dbReference type="PANTHER" id="PTHR34093:SF1">
    <property type="entry name" value="CHLORIDE CHANNEL CLIC-LIKE PROTEIN 1"/>
    <property type="match status" value="1"/>
</dbReference>
<organism evidence="9 10">
    <name type="scientific">Cyphomyrmex costatus</name>
    <dbReference type="NCBI Taxonomy" id="456900"/>
    <lineage>
        <taxon>Eukaryota</taxon>
        <taxon>Metazoa</taxon>
        <taxon>Ecdysozoa</taxon>
        <taxon>Arthropoda</taxon>
        <taxon>Hexapoda</taxon>
        <taxon>Insecta</taxon>
        <taxon>Pterygota</taxon>
        <taxon>Neoptera</taxon>
        <taxon>Endopterygota</taxon>
        <taxon>Hymenoptera</taxon>
        <taxon>Apocrita</taxon>
        <taxon>Aculeata</taxon>
        <taxon>Formicoidea</taxon>
        <taxon>Formicidae</taxon>
        <taxon>Myrmicinae</taxon>
        <taxon>Cyphomyrmex</taxon>
    </lineage>
</organism>
<feature type="transmembrane region" description="Helical" evidence="8">
    <location>
        <begin position="359"/>
        <end position="380"/>
    </location>
</feature>
<dbReference type="Proteomes" id="UP000078542">
    <property type="component" value="Unassembled WGS sequence"/>
</dbReference>